<dbReference type="RefSeq" id="WP_023494157.1">
    <property type="nucleotide sequence ID" value="NZ_AYLO01000044.1"/>
</dbReference>
<protein>
    <submittedName>
        <fullName evidence="7">Fructokinase Frk</fullName>
        <ecNumber evidence="7">2.7.1.4</ecNumber>
    </submittedName>
</protein>
<proteinExistence type="inferred from homology"/>
<evidence type="ECO:0000256" key="4">
    <source>
        <dbReference type="ARBA" id="ARBA00022777"/>
    </source>
</evidence>
<dbReference type="SUPFAM" id="SSF53613">
    <property type="entry name" value="Ribokinase-like"/>
    <property type="match status" value="1"/>
</dbReference>
<evidence type="ECO:0000256" key="5">
    <source>
        <dbReference type="ARBA" id="ARBA00022840"/>
    </source>
</evidence>
<evidence type="ECO:0000313" key="7">
    <source>
        <dbReference type="EMBL" id="ESS72784.1"/>
    </source>
</evidence>
<dbReference type="Pfam" id="PF00294">
    <property type="entry name" value="PfkB"/>
    <property type="match status" value="1"/>
</dbReference>
<dbReference type="EMBL" id="AYLO01000044">
    <property type="protein sequence ID" value="ESS72784.1"/>
    <property type="molecule type" value="Genomic_DNA"/>
</dbReference>
<keyword evidence="8" id="KW-1185">Reference proteome</keyword>
<dbReference type="PANTHER" id="PTHR43085:SF1">
    <property type="entry name" value="PSEUDOURIDINE KINASE-RELATED"/>
    <property type="match status" value="1"/>
</dbReference>
<name>V5BY66_9GAMM</name>
<keyword evidence="2 7" id="KW-0808">Transferase</keyword>
<dbReference type="Gene3D" id="3.40.1190.20">
    <property type="match status" value="1"/>
</dbReference>
<accession>V5BY66</accession>
<dbReference type="OrthoDB" id="9779730at2"/>
<comment type="caution">
    <text evidence="7">The sequence shown here is derived from an EMBL/GenBank/DDBJ whole genome shotgun (WGS) entry which is preliminary data.</text>
</comment>
<keyword evidence="4 7" id="KW-0418">Kinase</keyword>
<dbReference type="InterPro" id="IPR002173">
    <property type="entry name" value="Carboh/pur_kinase_PfkB_CS"/>
</dbReference>
<dbReference type="InterPro" id="IPR029056">
    <property type="entry name" value="Ribokinase-like"/>
</dbReference>
<organism evidence="7 8">
    <name type="scientific">Methyloglobulus morosus KoM1</name>
    <dbReference type="NCBI Taxonomy" id="1116472"/>
    <lineage>
        <taxon>Bacteria</taxon>
        <taxon>Pseudomonadati</taxon>
        <taxon>Pseudomonadota</taxon>
        <taxon>Gammaproteobacteria</taxon>
        <taxon>Methylococcales</taxon>
        <taxon>Methylococcaceae</taxon>
        <taxon>Methyloglobulus</taxon>
    </lineage>
</organism>
<evidence type="ECO:0000259" key="6">
    <source>
        <dbReference type="Pfam" id="PF00294"/>
    </source>
</evidence>
<keyword evidence="3" id="KW-0547">Nucleotide-binding</keyword>
<keyword evidence="5" id="KW-0067">ATP-binding</keyword>
<evidence type="ECO:0000313" key="8">
    <source>
        <dbReference type="Proteomes" id="UP000017842"/>
    </source>
</evidence>
<dbReference type="STRING" id="1116472.MGMO_45c00160"/>
<dbReference type="EC" id="2.7.1.4" evidence="7"/>
<dbReference type="CDD" id="cd01167">
    <property type="entry name" value="bac_FRK"/>
    <property type="match status" value="1"/>
</dbReference>
<sequence length="297" mass="32978">MKKKPITIFGEILFDHFPDGSRVMGGAPFNVAWHLQAFGRQPQLISRVGNDTTGNQIRAAMQSWDMDLNFLQQDPTSPTGQVQVKIEQGEPAYCILPDQAYDHIEMQGLDKPHHTGIFYHGTLAGRSPTSRQTLATLKALHQGKIFIDVNLRLPWWNKASVLELIKDADWMKLNFQELQALHGHEIDVKSGMNEFLHQYKLEGIIVTCGEKGALGLNNVGEFFSVSPNAPVTLTDTVGAGDAFSAILLLGLNLGWPLGLTMERAQLFASAITGQRGATVVDSNFYRPFISLWQLDTY</sequence>
<comment type="similarity">
    <text evidence="1">Belongs to the carbohydrate kinase PfkB family.</text>
</comment>
<evidence type="ECO:0000256" key="2">
    <source>
        <dbReference type="ARBA" id="ARBA00022679"/>
    </source>
</evidence>
<gene>
    <name evidence="7" type="primary">frk</name>
    <name evidence="7" type="ORF">MGMO_45c00160</name>
</gene>
<evidence type="ECO:0000256" key="3">
    <source>
        <dbReference type="ARBA" id="ARBA00022741"/>
    </source>
</evidence>
<dbReference type="GO" id="GO:0005524">
    <property type="term" value="F:ATP binding"/>
    <property type="evidence" value="ECO:0007669"/>
    <property type="project" value="UniProtKB-KW"/>
</dbReference>
<feature type="domain" description="Carbohydrate kinase PfkB" evidence="6">
    <location>
        <begin position="19"/>
        <end position="278"/>
    </location>
</feature>
<dbReference type="GO" id="GO:0008865">
    <property type="term" value="F:fructokinase activity"/>
    <property type="evidence" value="ECO:0007669"/>
    <property type="project" value="UniProtKB-EC"/>
</dbReference>
<dbReference type="PANTHER" id="PTHR43085">
    <property type="entry name" value="HEXOKINASE FAMILY MEMBER"/>
    <property type="match status" value="1"/>
</dbReference>
<dbReference type="Proteomes" id="UP000017842">
    <property type="component" value="Unassembled WGS sequence"/>
</dbReference>
<dbReference type="PROSITE" id="PS00583">
    <property type="entry name" value="PFKB_KINASES_1"/>
    <property type="match status" value="1"/>
</dbReference>
<evidence type="ECO:0000256" key="1">
    <source>
        <dbReference type="ARBA" id="ARBA00010688"/>
    </source>
</evidence>
<dbReference type="PATRIC" id="fig|1116472.3.peg.1327"/>
<reference evidence="7 8" key="1">
    <citation type="journal article" date="2013" name="Genome Announc.">
        <title>Draft Genome Sequence of the Methanotrophic Gammaproteobacterium Methyloglobulus morosus DSM 22980 Strain KoM1.</title>
        <authorList>
            <person name="Poehlein A."/>
            <person name="Deutzmann J.S."/>
            <person name="Daniel R."/>
            <person name="Simeonova D.D."/>
        </authorList>
    </citation>
    <scope>NUCLEOTIDE SEQUENCE [LARGE SCALE GENOMIC DNA]</scope>
    <source>
        <strain evidence="7 8">KoM1</strain>
    </source>
</reference>
<dbReference type="eggNOG" id="COG0524">
    <property type="taxonomic scope" value="Bacteria"/>
</dbReference>
<dbReference type="InterPro" id="IPR011611">
    <property type="entry name" value="PfkB_dom"/>
</dbReference>
<dbReference type="InterPro" id="IPR050306">
    <property type="entry name" value="PfkB_Carbo_kinase"/>
</dbReference>
<dbReference type="AlphaFoldDB" id="V5BY66"/>